<dbReference type="InterPro" id="IPR018657">
    <property type="entry name" value="LarA-like_N"/>
</dbReference>
<dbReference type="EMBL" id="LAZR01003050">
    <property type="protein sequence ID" value="KKN22548.1"/>
    <property type="molecule type" value="Genomic_DNA"/>
</dbReference>
<comment type="caution">
    <text evidence="2">The sequence shown here is derived from an EMBL/GenBank/DDBJ whole genome shotgun (WGS) entry which is preliminary data.</text>
</comment>
<dbReference type="PANTHER" id="PTHR33171:SF17">
    <property type="entry name" value="LARA-LIKE N-TERMINAL DOMAIN-CONTAINING PROTEIN"/>
    <property type="match status" value="1"/>
</dbReference>
<dbReference type="GO" id="GO:0050043">
    <property type="term" value="F:lactate racemase activity"/>
    <property type="evidence" value="ECO:0007669"/>
    <property type="project" value="InterPro"/>
</dbReference>
<dbReference type="Gene3D" id="3.40.50.11440">
    <property type="match status" value="1"/>
</dbReference>
<proteinExistence type="predicted"/>
<dbReference type="AlphaFoldDB" id="A0A0F9RZG4"/>
<name>A0A0F9RZG4_9ZZZZ</name>
<evidence type="ECO:0000313" key="2">
    <source>
        <dbReference type="EMBL" id="KKN22548.1"/>
    </source>
</evidence>
<protein>
    <recommendedName>
        <fullName evidence="1">LarA-like N-terminal domain-containing protein</fullName>
    </recommendedName>
</protein>
<dbReference type="PANTHER" id="PTHR33171">
    <property type="entry name" value="LAR_N DOMAIN-CONTAINING PROTEIN"/>
    <property type="match status" value="1"/>
</dbReference>
<organism evidence="2">
    <name type="scientific">marine sediment metagenome</name>
    <dbReference type="NCBI Taxonomy" id="412755"/>
    <lineage>
        <taxon>unclassified sequences</taxon>
        <taxon>metagenomes</taxon>
        <taxon>ecological metagenomes</taxon>
    </lineage>
</organism>
<reference evidence="2" key="1">
    <citation type="journal article" date="2015" name="Nature">
        <title>Complex archaea that bridge the gap between prokaryotes and eukaryotes.</title>
        <authorList>
            <person name="Spang A."/>
            <person name="Saw J.H."/>
            <person name="Jorgensen S.L."/>
            <person name="Zaremba-Niedzwiedzka K."/>
            <person name="Martijn J."/>
            <person name="Lind A.E."/>
            <person name="van Eijk R."/>
            <person name="Schleper C."/>
            <person name="Guy L."/>
            <person name="Ettema T.J."/>
        </authorList>
    </citation>
    <scope>NUCLEOTIDE SEQUENCE</scope>
</reference>
<feature type="domain" description="LarA-like N-terminal" evidence="1">
    <location>
        <begin position="13"/>
        <end position="204"/>
    </location>
</feature>
<evidence type="ECO:0000259" key="1">
    <source>
        <dbReference type="Pfam" id="PF09861"/>
    </source>
</evidence>
<dbReference type="Pfam" id="PF09861">
    <property type="entry name" value="Lar_N"/>
    <property type="match status" value="1"/>
</dbReference>
<accession>A0A0F9RZG4</accession>
<dbReference type="InterPro" id="IPR048068">
    <property type="entry name" value="LarA-like"/>
</dbReference>
<gene>
    <name evidence="2" type="ORF">LCGC14_0913880</name>
</gene>
<sequence length="410" mass="45409">MVKSFKIPWAAWYGDKDFNLEFPDSWDVKLFNMKDANIISQKEIETAINNPLGTPTLREIAKGKRNAVIVVEDISRPTSMENIINIILNQLNVVGIEDDKITLLYALGAHRPLDRRDSIKKVGLSVVDRINIENHHPYENIIHIGESNIGTPIYLNKTYHNADVKIAVGSVVPHPLAGYGGGAKIILPGLCGIQTLYANHVAAVKGGAGGIGFVTKLRKDIENVCEKVGLDFSVNVISTMRRGIAGIFAGHFIKAHRKAMELAKKVYATELPSDLELDIGFFNLYPEDAELFQSIKGLNFLWASKKFIKKDGAVIILTAASEGRGFHSLQAETGAKLYNNWGDTRVFSGLLKNTNFGIFSPNVNKADVLHFYPARTIFRKNFKEMVNSLEDIYGKSPKVGIFPCSNQLPQ</sequence>
<dbReference type="InterPro" id="IPR047926">
    <property type="entry name" value="Ni_dep_LarA"/>
</dbReference>
<dbReference type="NCBIfam" id="NF033504">
    <property type="entry name" value="Ni_dep_LarA"/>
    <property type="match status" value="1"/>
</dbReference>